<evidence type="ECO:0000313" key="3">
    <source>
        <dbReference type="Proteomes" id="UP000001292"/>
    </source>
</evidence>
<accession>B4IK19</accession>
<protein>
    <submittedName>
        <fullName evidence="2">GM13083</fullName>
    </submittedName>
</protein>
<evidence type="ECO:0000313" key="2">
    <source>
        <dbReference type="EMBL" id="EDW51391.1"/>
    </source>
</evidence>
<organism evidence="3">
    <name type="scientific">Drosophila sechellia</name>
    <name type="common">Fruit fly</name>
    <dbReference type="NCBI Taxonomy" id="7238"/>
    <lineage>
        <taxon>Eukaryota</taxon>
        <taxon>Metazoa</taxon>
        <taxon>Ecdysozoa</taxon>
        <taxon>Arthropoda</taxon>
        <taxon>Hexapoda</taxon>
        <taxon>Insecta</taxon>
        <taxon>Pterygota</taxon>
        <taxon>Neoptera</taxon>
        <taxon>Endopterygota</taxon>
        <taxon>Diptera</taxon>
        <taxon>Brachycera</taxon>
        <taxon>Muscomorpha</taxon>
        <taxon>Ephydroidea</taxon>
        <taxon>Drosophilidae</taxon>
        <taxon>Drosophila</taxon>
        <taxon>Sophophora</taxon>
    </lineage>
</organism>
<keyword evidence="3" id="KW-1185">Reference proteome</keyword>
<gene>
    <name evidence="2" type="primary">Dsec\GM13083</name>
    <name evidence="2" type="ORF">Dsec_GM13083</name>
</gene>
<dbReference type="AlphaFoldDB" id="B4IK19"/>
<sequence length="120" mass="13008">MLHIVGYKSRSHRRRCLVAGKEARGVRVRGSNVSNLYTYPADSESVTPPSDPGPVLFAPLRSHHIFIHRIPVWGWIFAIIALCSGEGGCHVSCALAEQRVTSGHRSDTILSDPGSNPAHG</sequence>
<dbReference type="Proteomes" id="UP000001292">
    <property type="component" value="Unassembled WGS sequence"/>
</dbReference>
<dbReference type="HOGENOM" id="CLU_2052049_0_0_1"/>
<dbReference type="EMBL" id="CH480851">
    <property type="protein sequence ID" value="EDW51391.1"/>
    <property type="molecule type" value="Genomic_DNA"/>
</dbReference>
<reference evidence="2 3" key="1">
    <citation type="journal article" date="2007" name="Nature">
        <title>Evolution of genes and genomes on the Drosophila phylogeny.</title>
        <authorList>
            <consortium name="Drosophila 12 Genomes Consortium"/>
            <person name="Clark A.G."/>
            <person name="Eisen M.B."/>
            <person name="Smith D.R."/>
            <person name="Bergman C.M."/>
            <person name="Oliver B."/>
            <person name="Markow T.A."/>
            <person name="Kaufman T.C."/>
            <person name="Kellis M."/>
            <person name="Gelbart W."/>
            <person name="Iyer V.N."/>
            <person name="Pollard D.A."/>
            <person name="Sackton T.B."/>
            <person name="Larracuente A.M."/>
            <person name="Singh N.D."/>
            <person name="Abad J.P."/>
            <person name="Abt D.N."/>
            <person name="Adryan B."/>
            <person name="Aguade M."/>
            <person name="Akashi H."/>
            <person name="Anderson W.W."/>
            <person name="Aquadro C.F."/>
            <person name="Ardell D.H."/>
            <person name="Arguello R."/>
            <person name="Artieri C.G."/>
            <person name="Barbash D.A."/>
            <person name="Barker D."/>
            <person name="Barsanti P."/>
            <person name="Batterham P."/>
            <person name="Batzoglou S."/>
            <person name="Begun D."/>
            <person name="Bhutkar A."/>
            <person name="Blanco E."/>
            <person name="Bosak S.A."/>
            <person name="Bradley R.K."/>
            <person name="Brand A.D."/>
            <person name="Brent M.R."/>
            <person name="Brooks A.N."/>
            <person name="Brown R.H."/>
            <person name="Butlin R.K."/>
            <person name="Caggese C."/>
            <person name="Calvi B.R."/>
            <person name="Bernardo de Carvalho A."/>
            <person name="Caspi A."/>
            <person name="Castrezana S."/>
            <person name="Celniker S.E."/>
            <person name="Chang J.L."/>
            <person name="Chapple C."/>
            <person name="Chatterji S."/>
            <person name="Chinwalla A."/>
            <person name="Civetta A."/>
            <person name="Clifton S.W."/>
            <person name="Comeron J.M."/>
            <person name="Costello J.C."/>
            <person name="Coyne J.A."/>
            <person name="Daub J."/>
            <person name="David R.G."/>
            <person name="Delcher A.L."/>
            <person name="Delehaunty K."/>
            <person name="Do C.B."/>
            <person name="Ebling H."/>
            <person name="Edwards K."/>
            <person name="Eickbush T."/>
            <person name="Evans J.D."/>
            <person name="Filipski A."/>
            <person name="Findeiss S."/>
            <person name="Freyhult E."/>
            <person name="Fulton L."/>
            <person name="Fulton R."/>
            <person name="Garcia A.C."/>
            <person name="Gardiner A."/>
            <person name="Garfield D.A."/>
            <person name="Garvin B.E."/>
            <person name="Gibson G."/>
            <person name="Gilbert D."/>
            <person name="Gnerre S."/>
            <person name="Godfrey J."/>
            <person name="Good R."/>
            <person name="Gotea V."/>
            <person name="Gravely B."/>
            <person name="Greenberg A.J."/>
            <person name="Griffiths-Jones S."/>
            <person name="Gross S."/>
            <person name="Guigo R."/>
            <person name="Gustafson E.A."/>
            <person name="Haerty W."/>
            <person name="Hahn M.W."/>
            <person name="Halligan D.L."/>
            <person name="Halpern A.L."/>
            <person name="Halter G.M."/>
            <person name="Han M.V."/>
            <person name="Heger A."/>
            <person name="Hillier L."/>
            <person name="Hinrichs A.S."/>
            <person name="Holmes I."/>
            <person name="Hoskins R.A."/>
            <person name="Hubisz M.J."/>
            <person name="Hultmark D."/>
            <person name="Huntley M.A."/>
            <person name="Jaffe D.B."/>
            <person name="Jagadeeshan S."/>
            <person name="Jeck W.R."/>
            <person name="Johnson J."/>
            <person name="Jones C.D."/>
            <person name="Jordan W.C."/>
            <person name="Karpen G.H."/>
            <person name="Kataoka E."/>
            <person name="Keightley P.D."/>
            <person name="Kheradpour P."/>
            <person name="Kirkness E.F."/>
            <person name="Koerich L.B."/>
            <person name="Kristiansen K."/>
            <person name="Kudrna D."/>
            <person name="Kulathinal R.J."/>
            <person name="Kumar S."/>
            <person name="Kwok R."/>
            <person name="Lander E."/>
            <person name="Langley C.H."/>
            <person name="Lapoint R."/>
            <person name="Lazzaro B.P."/>
            <person name="Lee S.J."/>
            <person name="Levesque L."/>
            <person name="Li R."/>
            <person name="Lin C.F."/>
            <person name="Lin M.F."/>
            <person name="Lindblad-Toh K."/>
            <person name="Llopart A."/>
            <person name="Long M."/>
            <person name="Low L."/>
            <person name="Lozovsky E."/>
            <person name="Lu J."/>
            <person name="Luo M."/>
            <person name="Machado C.A."/>
            <person name="Makalowski W."/>
            <person name="Marzo M."/>
            <person name="Matsuda M."/>
            <person name="Matzkin L."/>
            <person name="McAllister B."/>
            <person name="McBride C.S."/>
            <person name="McKernan B."/>
            <person name="McKernan K."/>
            <person name="Mendez-Lago M."/>
            <person name="Minx P."/>
            <person name="Mollenhauer M.U."/>
            <person name="Montooth K."/>
            <person name="Mount S.M."/>
            <person name="Mu X."/>
            <person name="Myers E."/>
            <person name="Negre B."/>
            <person name="Newfeld S."/>
            <person name="Nielsen R."/>
            <person name="Noor M.A."/>
            <person name="O'Grady P."/>
            <person name="Pachter L."/>
            <person name="Papaceit M."/>
            <person name="Parisi M.J."/>
            <person name="Parisi M."/>
            <person name="Parts L."/>
            <person name="Pedersen J.S."/>
            <person name="Pesole G."/>
            <person name="Phillippy A.M."/>
            <person name="Ponting C.P."/>
            <person name="Pop M."/>
            <person name="Porcelli D."/>
            <person name="Powell J.R."/>
            <person name="Prohaska S."/>
            <person name="Pruitt K."/>
            <person name="Puig M."/>
            <person name="Quesneville H."/>
            <person name="Ram K.R."/>
            <person name="Rand D."/>
            <person name="Rasmussen M.D."/>
            <person name="Reed L.K."/>
            <person name="Reenan R."/>
            <person name="Reily A."/>
            <person name="Remington K.A."/>
            <person name="Rieger T.T."/>
            <person name="Ritchie M.G."/>
            <person name="Robin C."/>
            <person name="Rogers Y.H."/>
            <person name="Rohde C."/>
            <person name="Rozas J."/>
            <person name="Rubenfield M.J."/>
            <person name="Ruiz A."/>
            <person name="Russo S."/>
            <person name="Salzberg S.L."/>
            <person name="Sanchez-Gracia A."/>
            <person name="Saranga D.J."/>
            <person name="Sato H."/>
            <person name="Schaeffer S.W."/>
            <person name="Schatz M.C."/>
            <person name="Schlenke T."/>
            <person name="Schwartz R."/>
            <person name="Segarra C."/>
            <person name="Singh R.S."/>
            <person name="Sirot L."/>
            <person name="Sirota M."/>
            <person name="Sisneros N.B."/>
            <person name="Smith C.D."/>
            <person name="Smith T.F."/>
            <person name="Spieth J."/>
            <person name="Stage D.E."/>
            <person name="Stark A."/>
            <person name="Stephan W."/>
            <person name="Strausberg R.L."/>
            <person name="Strempel S."/>
            <person name="Sturgill D."/>
            <person name="Sutton G."/>
            <person name="Sutton G.G."/>
            <person name="Tao W."/>
            <person name="Teichmann S."/>
            <person name="Tobari Y.N."/>
            <person name="Tomimura Y."/>
            <person name="Tsolas J.M."/>
            <person name="Valente V.L."/>
            <person name="Venter E."/>
            <person name="Venter J.C."/>
            <person name="Vicario S."/>
            <person name="Vieira F.G."/>
            <person name="Vilella A.J."/>
            <person name="Villasante A."/>
            <person name="Walenz B."/>
            <person name="Wang J."/>
            <person name="Wasserman M."/>
            <person name="Watts T."/>
            <person name="Wilson D."/>
            <person name="Wilson R.K."/>
            <person name="Wing R.A."/>
            <person name="Wolfner M.F."/>
            <person name="Wong A."/>
            <person name="Wong G.K."/>
            <person name="Wu C.I."/>
            <person name="Wu G."/>
            <person name="Yamamoto D."/>
            <person name="Yang H.P."/>
            <person name="Yang S.P."/>
            <person name="Yorke J.A."/>
            <person name="Yoshida K."/>
            <person name="Zdobnov E."/>
            <person name="Zhang P."/>
            <person name="Zhang Y."/>
            <person name="Zimin A.V."/>
            <person name="Baldwin J."/>
            <person name="Abdouelleil A."/>
            <person name="Abdulkadir J."/>
            <person name="Abebe A."/>
            <person name="Abera B."/>
            <person name="Abreu J."/>
            <person name="Acer S.C."/>
            <person name="Aftuck L."/>
            <person name="Alexander A."/>
            <person name="An P."/>
            <person name="Anderson E."/>
            <person name="Anderson S."/>
            <person name="Arachi H."/>
            <person name="Azer M."/>
            <person name="Bachantsang P."/>
            <person name="Barry A."/>
            <person name="Bayul T."/>
            <person name="Berlin A."/>
            <person name="Bessette D."/>
            <person name="Bloom T."/>
            <person name="Blye J."/>
            <person name="Boguslavskiy L."/>
            <person name="Bonnet C."/>
            <person name="Boukhgalter B."/>
            <person name="Bourzgui I."/>
            <person name="Brown A."/>
            <person name="Cahill P."/>
            <person name="Channer S."/>
            <person name="Cheshatsang Y."/>
            <person name="Chuda L."/>
            <person name="Citroen M."/>
            <person name="Collymore A."/>
            <person name="Cooke P."/>
            <person name="Costello M."/>
            <person name="D'Aco K."/>
            <person name="Daza R."/>
            <person name="De Haan G."/>
            <person name="DeGray S."/>
            <person name="DeMaso C."/>
            <person name="Dhargay N."/>
            <person name="Dooley K."/>
            <person name="Dooley E."/>
            <person name="Doricent M."/>
            <person name="Dorje P."/>
            <person name="Dorjee K."/>
            <person name="Dupes A."/>
            <person name="Elong R."/>
            <person name="Falk J."/>
            <person name="Farina A."/>
            <person name="Faro S."/>
            <person name="Ferguson D."/>
            <person name="Fisher S."/>
            <person name="Foley C.D."/>
            <person name="Franke A."/>
            <person name="Friedrich D."/>
            <person name="Gadbois L."/>
            <person name="Gearin G."/>
            <person name="Gearin C.R."/>
            <person name="Giannoukos G."/>
            <person name="Goode T."/>
            <person name="Graham J."/>
            <person name="Grandbois E."/>
            <person name="Grewal S."/>
            <person name="Gyaltsen K."/>
            <person name="Hafez N."/>
            <person name="Hagos B."/>
            <person name="Hall J."/>
            <person name="Henson C."/>
            <person name="Hollinger A."/>
            <person name="Honan T."/>
            <person name="Huard M.D."/>
            <person name="Hughes L."/>
            <person name="Hurhula B."/>
            <person name="Husby M.E."/>
            <person name="Kamat A."/>
            <person name="Kanga B."/>
            <person name="Kashin S."/>
            <person name="Khazanovich D."/>
            <person name="Kisner P."/>
            <person name="Lance K."/>
            <person name="Lara M."/>
            <person name="Lee W."/>
            <person name="Lennon N."/>
            <person name="Letendre F."/>
            <person name="LeVine R."/>
            <person name="Lipovsky A."/>
            <person name="Liu X."/>
            <person name="Liu J."/>
            <person name="Liu S."/>
            <person name="Lokyitsang T."/>
            <person name="Lokyitsang Y."/>
            <person name="Lubonja R."/>
            <person name="Lui A."/>
            <person name="MacDonald P."/>
            <person name="Magnisalis V."/>
            <person name="Maru K."/>
            <person name="Matthews C."/>
            <person name="McCusker W."/>
            <person name="McDonough S."/>
            <person name="Mehta T."/>
            <person name="Meldrim J."/>
            <person name="Meneus L."/>
            <person name="Mihai O."/>
            <person name="Mihalev A."/>
            <person name="Mihova T."/>
            <person name="Mittelman R."/>
            <person name="Mlenga V."/>
            <person name="Montmayeur A."/>
            <person name="Mulrain L."/>
            <person name="Navidi A."/>
            <person name="Naylor J."/>
            <person name="Negash T."/>
            <person name="Nguyen T."/>
            <person name="Nguyen N."/>
            <person name="Nicol R."/>
            <person name="Norbu C."/>
            <person name="Norbu N."/>
            <person name="Novod N."/>
            <person name="O'Neill B."/>
            <person name="Osman S."/>
            <person name="Markiewicz E."/>
            <person name="Oyono O.L."/>
            <person name="Patti C."/>
            <person name="Phunkhang P."/>
            <person name="Pierre F."/>
            <person name="Priest M."/>
            <person name="Raghuraman S."/>
            <person name="Rege F."/>
            <person name="Reyes R."/>
            <person name="Rise C."/>
            <person name="Rogov P."/>
            <person name="Ross K."/>
            <person name="Ryan E."/>
            <person name="Settipalli S."/>
            <person name="Shea T."/>
            <person name="Sherpa N."/>
            <person name="Shi L."/>
            <person name="Shih D."/>
            <person name="Sparrow T."/>
            <person name="Spaulding J."/>
            <person name="Stalker J."/>
            <person name="Stange-Thomann N."/>
            <person name="Stavropoulos S."/>
            <person name="Stone C."/>
            <person name="Strader C."/>
            <person name="Tesfaye S."/>
            <person name="Thomson T."/>
            <person name="Thoulutsang Y."/>
            <person name="Thoulutsang D."/>
            <person name="Topham K."/>
            <person name="Topping I."/>
            <person name="Tsamla T."/>
            <person name="Vassiliev H."/>
            <person name="Vo A."/>
            <person name="Wangchuk T."/>
            <person name="Wangdi T."/>
            <person name="Weiand M."/>
            <person name="Wilkinson J."/>
            <person name="Wilson A."/>
            <person name="Yadav S."/>
            <person name="Young G."/>
            <person name="Yu Q."/>
            <person name="Zembek L."/>
            <person name="Zhong D."/>
            <person name="Zimmer A."/>
            <person name="Zwirko Z."/>
            <person name="Jaffe D.B."/>
            <person name="Alvarez P."/>
            <person name="Brockman W."/>
            <person name="Butler J."/>
            <person name="Chin C."/>
            <person name="Gnerre S."/>
            <person name="Grabherr M."/>
            <person name="Kleber M."/>
            <person name="Mauceli E."/>
            <person name="MacCallum I."/>
        </authorList>
    </citation>
    <scope>NUCLEOTIDE SEQUENCE [LARGE SCALE GENOMIC DNA]</scope>
    <source>
        <strain evidence="3">Rob3c / Tucson 14021-0248.25</strain>
    </source>
</reference>
<feature type="region of interest" description="Disordered" evidence="1">
    <location>
        <begin position="100"/>
        <end position="120"/>
    </location>
</feature>
<name>B4IK19_DROSE</name>
<evidence type="ECO:0000256" key="1">
    <source>
        <dbReference type="SAM" id="MobiDB-lite"/>
    </source>
</evidence>
<proteinExistence type="predicted"/>